<dbReference type="OrthoDB" id="122449at2"/>
<organism evidence="2 3">
    <name type="scientific">Acidisarcina polymorpha</name>
    <dbReference type="NCBI Taxonomy" id="2211140"/>
    <lineage>
        <taxon>Bacteria</taxon>
        <taxon>Pseudomonadati</taxon>
        <taxon>Acidobacteriota</taxon>
        <taxon>Terriglobia</taxon>
        <taxon>Terriglobales</taxon>
        <taxon>Acidobacteriaceae</taxon>
        <taxon>Acidisarcina</taxon>
    </lineage>
</organism>
<evidence type="ECO:0008006" key="4">
    <source>
        <dbReference type="Google" id="ProtNLM"/>
    </source>
</evidence>
<sequence>MADLLLDPQAVSTEERRHLAECAECERELAELRQTMEMMDEWVAPEVNPFFDAKLLARLRAEQQGQPAGFLERLKARWMYGSNFRMQPLMAGALATILVLSGGAYADLAWQHAHQFQESATVRDLQSLDGNEQVFQQLDTVDQTVDQQDQDSGASSSSPTND</sequence>
<keyword evidence="3" id="KW-1185">Reference proteome</keyword>
<dbReference type="InterPro" id="IPR041916">
    <property type="entry name" value="Anti_sigma_zinc_sf"/>
</dbReference>
<evidence type="ECO:0000256" key="1">
    <source>
        <dbReference type="SAM" id="MobiDB-lite"/>
    </source>
</evidence>
<dbReference type="KEGG" id="abas:ACPOL_1817"/>
<evidence type="ECO:0000313" key="3">
    <source>
        <dbReference type="Proteomes" id="UP000253606"/>
    </source>
</evidence>
<dbReference type="RefSeq" id="WP_150132940.1">
    <property type="nucleotide sequence ID" value="NZ_CP030840.1"/>
</dbReference>
<evidence type="ECO:0000313" key="2">
    <source>
        <dbReference type="EMBL" id="AXC11159.1"/>
    </source>
</evidence>
<reference evidence="2 3" key="1">
    <citation type="journal article" date="2018" name="Front. Microbiol.">
        <title>Hydrolytic Capabilities as a Key to Environmental Success: Chitinolytic and Cellulolytic Acidobacteria From Acidic Sub-arctic Soils and Boreal Peatlands.</title>
        <authorList>
            <person name="Belova S.E."/>
            <person name="Ravin N.V."/>
            <person name="Pankratov T.A."/>
            <person name="Rakitin A.L."/>
            <person name="Ivanova A.A."/>
            <person name="Beletsky A.V."/>
            <person name="Mardanov A.V."/>
            <person name="Sinninghe Damste J.S."/>
            <person name="Dedysh S.N."/>
        </authorList>
    </citation>
    <scope>NUCLEOTIDE SEQUENCE [LARGE SCALE GENOMIC DNA]</scope>
    <source>
        <strain evidence="2 3">SBC82</strain>
    </source>
</reference>
<proteinExistence type="predicted"/>
<name>A0A2Z5FW98_9BACT</name>
<dbReference type="EMBL" id="CP030840">
    <property type="protein sequence ID" value="AXC11159.1"/>
    <property type="molecule type" value="Genomic_DNA"/>
</dbReference>
<accession>A0A2Z5FW98</accession>
<dbReference type="Gene3D" id="1.10.10.1320">
    <property type="entry name" value="Anti-sigma factor, zinc-finger domain"/>
    <property type="match status" value="1"/>
</dbReference>
<dbReference type="AlphaFoldDB" id="A0A2Z5FW98"/>
<feature type="region of interest" description="Disordered" evidence="1">
    <location>
        <begin position="141"/>
        <end position="162"/>
    </location>
</feature>
<protein>
    <recommendedName>
        <fullName evidence="4">Zinc-finger domain-containing protein</fullName>
    </recommendedName>
</protein>
<dbReference type="Proteomes" id="UP000253606">
    <property type="component" value="Chromosome"/>
</dbReference>
<gene>
    <name evidence="2" type="ORF">ACPOL_1817</name>
</gene>